<dbReference type="Proteomes" id="UP000324832">
    <property type="component" value="Unassembled WGS sequence"/>
</dbReference>
<sequence length="49" mass="5437">MIAKLKWHRTVDLVKITDIGWMRAAQADHAGNAPVFPLVLQENIAKGDP</sequence>
<gene>
    <name evidence="1" type="ORF">LSINAPIS_LOCUS14218</name>
</gene>
<keyword evidence="2" id="KW-1185">Reference proteome</keyword>
<organism evidence="1 2">
    <name type="scientific">Leptidea sinapis</name>
    <dbReference type="NCBI Taxonomy" id="189913"/>
    <lineage>
        <taxon>Eukaryota</taxon>
        <taxon>Metazoa</taxon>
        <taxon>Ecdysozoa</taxon>
        <taxon>Arthropoda</taxon>
        <taxon>Hexapoda</taxon>
        <taxon>Insecta</taxon>
        <taxon>Pterygota</taxon>
        <taxon>Neoptera</taxon>
        <taxon>Endopterygota</taxon>
        <taxon>Lepidoptera</taxon>
        <taxon>Glossata</taxon>
        <taxon>Ditrysia</taxon>
        <taxon>Papilionoidea</taxon>
        <taxon>Pieridae</taxon>
        <taxon>Dismorphiinae</taxon>
        <taxon>Leptidea</taxon>
    </lineage>
</organism>
<protein>
    <submittedName>
        <fullName evidence="1">Uncharacterized protein</fullName>
    </submittedName>
</protein>
<dbReference type="EMBL" id="FZQP02006870">
    <property type="protein sequence ID" value="VVD04471.1"/>
    <property type="molecule type" value="Genomic_DNA"/>
</dbReference>
<proteinExistence type="predicted"/>
<name>A0A5E4R3F2_9NEOP</name>
<evidence type="ECO:0000313" key="1">
    <source>
        <dbReference type="EMBL" id="VVD04471.1"/>
    </source>
</evidence>
<dbReference type="AlphaFoldDB" id="A0A5E4R3F2"/>
<accession>A0A5E4R3F2</accession>
<evidence type="ECO:0000313" key="2">
    <source>
        <dbReference type="Proteomes" id="UP000324832"/>
    </source>
</evidence>
<reference evidence="1 2" key="1">
    <citation type="submission" date="2017-07" db="EMBL/GenBank/DDBJ databases">
        <authorList>
            <person name="Talla V."/>
            <person name="Backstrom N."/>
        </authorList>
    </citation>
    <scope>NUCLEOTIDE SEQUENCE [LARGE SCALE GENOMIC DNA]</scope>
</reference>